<keyword evidence="2" id="KW-1185">Reference proteome</keyword>
<dbReference type="Proteomes" id="UP001589532">
    <property type="component" value="Unassembled WGS sequence"/>
</dbReference>
<protein>
    <submittedName>
        <fullName evidence="1">Uncharacterized protein</fullName>
    </submittedName>
</protein>
<gene>
    <name evidence="1" type="ORF">ACFFSA_03315</name>
</gene>
<dbReference type="EMBL" id="JBHMBW010000002">
    <property type="protein sequence ID" value="MFB9622098.1"/>
    <property type="molecule type" value="Genomic_DNA"/>
</dbReference>
<sequence>MDRLVMTLLVAMLLLSGGRYLIGPLEFEDDAAQAVRTWRTSGAAEIWRHGFVPLGDLSAMSPEVRKQIEHDDEEYGWVVAGPLPAPPAGAQIRWDDGSTMRVPVIEPREALMALSPWPEEYTFPDDKTHKLTGATLTTMRLETVRGLATVPAWRLHFANLPGPIDHVAVDQDAIGSVEDAVGEHASGEGVTDVKVLDERTLLVGYDYGSCGGEPPDVRLRVSERPDVVVLGLYVPGLSFGPCAGVGLFGKDVIRLEQPLGDRVMLDAGSRLPVLCHDAPYGCSSRDG</sequence>
<dbReference type="RefSeq" id="WP_345001838.1">
    <property type="nucleotide sequence ID" value="NZ_BAAAXV010000009.1"/>
</dbReference>
<accession>A0ABV5RU69</accession>
<organism evidence="1 2">
    <name type="scientific">Nonomuraea helvata</name>
    <dbReference type="NCBI Taxonomy" id="37484"/>
    <lineage>
        <taxon>Bacteria</taxon>
        <taxon>Bacillati</taxon>
        <taxon>Actinomycetota</taxon>
        <taxon>Actinomycetes</taxon>
        <taxon>Streptosporangiales</taxon>
        <taxon>Streptosporangiaceae</taxon>
        <taxon>Nonomuraea</taxon>
    </lineage>
</organism>
<comment type="caution">
    <text evidence="1">The sequence shown here is derived from an EMBL/GenBank/DDBJ whole genome shotgun (WGS) entry which is preliminary data.</text>
</comment>
<proteinExistence type="predicted"/>
<reference evidence="1 2" key="1">
    <citation type="submission" date="2024-09" db="EMBL/GenBank/DDBJ databases">
        <authorList>
            <person name="Sun Q."/>
            <person name="Mori K."/>
        </authorList>
    </citation>
    <scope>NUCLEOTIDE SEQUENCE [LARGE SCALE GENOMIC DNA]</scope>
    <source>
        <strain evidence="1 2">JCM 3143</strain>
    </source>
</reference>
<evidence type="ECO:0000313" key="1">
    <source>
        <dbReference type="EMBL" id="MFB9622098.1"/>
    </source>
</evidence>
<evidence type="ECO:0000313" key="2">
    <source>
        <dbReference type="Proteomes" id="UP001589532"/>
    </source>
</evidence>
<name>A0ABV5RU69_9ACTN</name>